<dbReference type="GO" id="GO:0006511">
    <property type="term" value="P:ubiquitin-dependent protein catabolic process"/>
    <property type="evidence" value="ECO:0007669"/>
    <property type="project" value="TreeGrafter"/>
</dbReference>
<comment type="caution">
    <text evidence="3">The sequence shown here is derived from an EMBL/GenBank/DDBJ whole genome shotgun (WGS) entry which is preliminary data.</text>
</comment>
<proteinExistence type="predicted"/>
<feature type="compositionally biased region" description="Polar residues" evidence="1">
    <location>
        <begin position="769"/>
        <end position="782"/>
    </location>
</feature>
<keyword evidence="2" id="KW-0472">Membrane</keyword>
<feature type="region of interest" description="Disordered" evidence="1">
    <location>
        <begin position="731"/>
        <end position="790"/>
    </location>
</feature>
<keyword evidence="2" id="KW-1133">Transmembrane helix</keyword>
<feature type="region of interest" description="Disordered" evidence="1">
    <location>
        <begin position="843"/>
        <end position="863"/>
    </location>
</feature>
<feature type="transmembrane region" description="Helical" evidence="2">
    <location>
        <begin position="424"/>
        <end position="453"/>
    </location>
</feature>
<keyword evidence="2" id="KW-0812">Transmembrane</keyword>
<reference evidence="3" key="1">
    <citation type="journal article" date="2017" name="Mycologia">
        <title>Fusarium algeriense, sp. nov., a novel toxigenic crown rot pathogen of durum wheat from Algeria is nested in the Fusarium burgessii species complex.</title>
        <authorList>
            <person name="Laraba I."/>
            <person name="Keddad A."/>
            <person name="Boureghda H."/>
            <person name="Abdallah N."/>
            <person name="Vaughan M.M."/>
            <person name="Proctor R.H."/>
            <person name="Busman M."/>
            <person name="O'Donnell K."/>
        </authorList>
    </citation>
    <scope>NUCLEOTIDE SEQUENCE</scope>
    <source>
        <strain evidence="3">NRRL 25174</strain>
    </source>
</reference>
<dbReference type="Gene3D" id="3.30.40.10">
    <property type="entry name" value="Zinc/RING finger domain, C3HC4 (zinc finger)"/>
    <property type="match status" value="1"/>
</dbReference>
<evidence type="ECO:0000256" key="2">
    <source>
        <dbReference type="SAM" id="Phobius"/>
    </source>
</evidence>
<dbReference type="PANTHER" id="PTHR22696">
    <property type="entry name" value="E3 UBIQUITIN-PROTEIN LIGASE RNF26"/>
    <property type="match status" value="1"/>
</dbReference>
<feature type="transmembrane region" description="Helical" evidence="2">
    <location>
        <begin position="385"/>
        <end position="404"/>
    </location>
</feature>
<reference evidence="3" key="2">
    <citation type="submission" date="2020-02" db="EMBL/GenBank/DDBJ databases">
        <title>Identification and distribution of gene clusters putatively required for synthesis of sphingolipid metabolism inhibitors in phylogenetically diverse species of the filamentous fungus Fusarium.</title>
        <authorList>
            <person name="Kim H.-S."/>
            <person name="Busman M."/>
            <person name="Brown D.W."/>
            <person name="Divon H."/>
            <person name="Uhlig S."/>
            <person name="Proctor R.H."/>
        </authorList>
    </citation>
    <scope>NUCLEOTIDE SEQUENCE</scope>
    <source>
        <strain evidence="3">NRRL 25174</strain>
    </source>
</reference>
<accession>A0A9P5AF94</accession>
<feature type="region of interest" description="Disordered" evidence="1">
    <location>
        <begin position="657"/>
        <end position="689"/>
    </location>
</feature>
<evidence type="ECO:0000256" key="1">
    <source>
        <dbReference type="SAM" id="MobiDB-lite"/>
    </source>
</evidence>
<dbReference type="GO" id="GO:0016567">
    <property type="term" value="P:protein ubiquitination"/>
    <property type="evidence" value="ECO:0007669"/>
    <property type="project" value="TreeGrafter"/>
</dbReference>
<sequence length="959" mass="105822">MADEFVPSAPSPLTSFTTNTGLDATNASSPWYHPAVWTVNVTRYAPILEDLVLAAPRFVKKLGSYISVPEHLETTTDSLNFAPAAVGANTIFAEADPTIQNIMEPLLGAGGSETAATAPIGRVPVDSVRSLGSVFGYATSKWALCCIAMAVILNRTHIFAATRRRLRLRWPTRLLLRIVPIILLVIQARQLLQSIQCQTSSDFSELRWGNASKSSDLMFSHPNAFFNSLSSILLFSASDEQSCTAVRMIPSDEFGSVRNLTGSLSLLWPLFGTFCLSQFLETVSCAVQGRPVAPETGMTLFEQSLAFAEADAAISNQLGWNLFTKTSSTDVPAVGLGNAIALTRSMVMKRVNTSPEVLLVALLSSMTHITSHVLGIFNLQAKYRLISTGFWGLCFMSSIVWAAISFDLDSPSSQSLLRFPTVCIIGFVPHVLVLLGIGICLFIYGLALLLSAFSPPSGSDMASMSIRQRLIHAHENMQANVSLSSIRITREMDFYTALLRTGFGAITMASEAVYLNEDKGISLKRRTWLEEQRFKEAEELQRKLIGGGGGLPDSRYDQIGAIGLIPVQGGPTIASNGYARERAAQKIPKGRSERNLRAGIGASERSSRWLMALEFLLSINKLIARISAKSLLWCLATLRIRYQPSWLLWLAQHPKSMDNQSQTSSRKQPRPRGPSSYNDGRIPKEESADIEAEFRRVSIGQDEESLDRDLYKYWVKNGWWGSADSSGDFEPHSDDDFDTTSIISMSTAGDGVDDYQTWESEDENDDGQRTPTQRSPQISRESTPFHDTPMRISDLARLLHPTSPEEREEAMTLSAHLQSDGIMTRAKYRRLEQLQRTRVLASPGSGLLQPKTDIMQPGRNTKLDPDEEERLLEQLLLSRRQAFASATCPETSWENGGSGLGSDGPQCVVCQSSPRTIIVWPCRCLSLCDDCRVSLAMNNFDKCVCCRREVVSFSRVFVP</sequence>
<dbReference type="GO" id="GO:0061630">
    <property type="term" value="F:ubiquitin protein ligase activity"/>
    <property type="evidence" value="ECO:0007669"/>
    <property type="project" value="TreeGrafter"/>
</dbReference>
<keyword evidence="4" id="KW-1185">Reference proteome</keyword>
<dbReference type="AlphaFoldDB" id="A0A9P5AF94"/>
<evidence type="ECO:0000313" key="4">
    <source>
        <dbReference type="Proteomes" id="UP000730481"/>
    </source>
</evidence>
<organism evidence="3 4">
    <name type="scientific">Fusarium beomiforme</name>
    <dbReference type="NCBI Taxonomy" id="44412"/>
    <lineage>
        <taxon>Eukaryota</taxon>
        <taxon>Fungi</taxon>
        <taxon>Dikarya</taxon>
        <taxon>Ascomycota</taxon>
        <taxon>Pezizomycotina</taxon>
        <taxon>Sordariomycetes</taxon>
        <taxon>Hypocreomycetidae</taxon>
        <taxon>Hypocreales</taxon>
        <taxon>Nectriaceae</taxon>
        <taxon>Fusarium</taxon>
        <taxon>Fusarium burgessii species complex</taxon>
    </lineage>
</organism>
<dbReference type="CDD" id="cd16616">
    <property type="entry name" value="mRING-HC-C4C4_Asi1p-like"/>
    <property type="match status" value="1"/>
</dbReference>
<name>A0A9P5AF94_9HYPO</name>
<dbReference type="PANTHER" id="PTHR22696:SF1">
    <property type="entry name" value="E3 UBIQUITIN-PROTEIN LIGASE RNF26"/>
    <property type="match status" value="1"/>
</dbReference>
<dbReference type="OrthoDB" id="66726at2759"/>
<dbReference type="Proteomes" id="UP000730481">
    <property type="component" value="Unassembled WGS sequence"/>
</dbReference>
<dbReference type="Pfam" id="PF13920">
    <property type="entry name" value="zf-C3HC4_3"/>
    <property type="match status" value="1"/>
</dbReference>
<evidence type="ECO:0000313" key="3">
    <source>
        <dbReference type="EMBL" id="KAF4337700.1"/>
    </source>
</evidence>
<protein>
    <submittedName>
        <fullName evidence="3">ASI1</fullName>
    </submittedName>
</protein>
<feature type="compositionally biased region" description="Polar residues" evidence="1">
    <location>
        <begin position="657"/>
        <end position="666"/>
    </location>
</feature>
<dbReference type="EMBL" id="PVQB02000387">
    <property type="protein sequence ID" value="KAF4337700.1"/>
    <property type="molecule type" value="Genomic_DNA"/>
</dbReference>
<dbReference type="InterPro" id="IPR013083">
    <property type="entry name" value="Znf_RING/FYVE/PHD"/>
</dbReference>
<gene>
    <name evidence="3" type="ORF">FBEOM_8454</name>
</gene>